<gene>
    <name evidence="14" type="primary">atp8</name>
</gene>
<evidence type="ECO:0000256" key="13">
    <source>
        <dbReference type="SAM" id="Phobius"/>
    </source>
</evidence>
<keyword evidence="10 12" id="KW-0496">Mitochondrion</keyword>
<dbReference type="AlphaFoldDB" id="A0A2P1H8K5"/>
<protein>
    <recommendedName>
        <fullName evidence="12">ATP synthase complex subunit 8</fullName>
    </recommendedName>
</protein>
<geneLocation type="mitochondrion" evidence="14"/>
<comment type="similarity">
    <text evidence="2 12">Belongs to the ATPase protein 8 family.</text>
</comment>
<sequence>MPQMMPMNWTILYFMFIFTLMLFSLLNYYMFSPANKILFNKTMKTNNLNWKW</sequence>
<evidence type="ECO:0000256" key="4">
    <source>
        <dbReference type="ARBA" id="ARBA00022448"/>
    </source>
</evidence>
<reference evidence="14" key="1">
    <citation type="journal article" date="2018" name="Mol. Biol. Evol.">
        <title>Transoceanic dispersal and plate tectonics shaped global cockroach distributions: evidence from mitochondrial phylogenomics.</title>
        <authorList>
            <person name="Bourguignon T."/>
            <person name="Qian T."/>
            <person name="Ho S.Y.W."/>
            <person name="Juna F."/>
            <person name="Wang Z."/>
            <person name="Arab D.A."/>
            <person name="Cameron S.L."/>
            <person name="Walker J."/>
            <person name="Rentz D."/>
            <person name="Evans T.A."/>
            <person name="Lo N."/>
        </authorList>
    </citation>
    <scope>NUCLEOTIDE SEQUENCE</scope>
</reference>
<dbReference type="GO" id="GO:0031966">
    <property type="term" value="C:mitochondrial membrane"/>
    <property type="evidence" value="ECO:0007669"/>
    <property type="project" value="UniProtKB-SubCell"/>
</dbReference>
<evidence type="ECO:0000256" key="7">
    <source>
        <dbReference type="ARBA" id="ARBA00022781"/>
    </source>
</evidence>
<evidence type="ECO:0000256" key="8">
    <source>
        <dbReference type="ARBA" id="ARBA00022989"/>
    </source>
</evidence>
<keyword evidence="9 12" id="KW-0406">Ion transport</keyword>
<comment type="subcellular location">
    <subcellularLocation>
        <location evidence="1 12">Mitochondrion membrane</location>
        <topology evidence="1 12">Single-pass membrane protein</topology>
    </subcellularLocation>
</comment>
<name>A0A2P1H8K5_9NEOP</name>
<dbReference type="InterPro" id="IPR001421">
    <property type="entry name" value="ATP8_metazoa"/>
</dbReference>
<proteinExistence type="inferred from homology"/>
<evidence type="ECO:0000313" key="14">
    <source>
        <dbReference type="EMBL" id="AVN67856.1"/>
    </source>
</evidence>
<dbReference type="GO" id="GO:0045259">
    <property type="term" value="C:proton-transporting ATP synthase complex"/>
    <property type="evidence" value="ECO:0007669"/>
    <property type="project" value="UniProtKB-KW"/>
</dbReference>
<accession>A0A2P1H8K5</accession>
<evidence type="ECO:0000256" key="12">
    <source>
        <dbReference type="RuleBase" id="RU003661"/>
    </source>
</evidence>
<keyword evidence="4 12" id="KW-0813">Transport</keyword>
<evidence type="ECO:0000256" key="5">
    <source>
        <dbReference type="ARBA" id="ARBA00022547"/>
    </source>
</evidence>
<dbReference type="GO" id="GO:0015078">
    <property type="term" value="F:proton transmembrane transporter activity"/>
    <property type="evidence" value="ECO:0007669"/>
    <property type="project" value="InterPro"/>
</dbReference>
<comment type="subunit">
    <text evidence="3">F-type ATPases have 2 components, CF(1) - the catalytic core - and CF(0) - the membrane proton channel.</text>
</comment>
<evidence type="ECO:0000256" key="1">
    <source>
        <dbReference type="ARBA" id="ARBA00004304"/>
    </source>
</evidence>
<keyword evidence="7 12" id="KW-0375">Hydrogen ion transport</keyword>
<keyword evidence="8 13" id="KW-1133">Transmembrane helix</keyword>
<evidence type="ECO:0000256" key="6">
    <source>
        <dbReference type="ARBA" id="ARBA00022692"/>
    </source>
</evidence>
<dbReference type="GO" id="GO:0015986">
    <property type="term" value="P:proton motive force-driven ATP synthesis"/>
    <property type="evidence" value="ECO:0007669"/>
    <property type="project" value="InterPro"/>
</dbReference>
<dbReference type="EMBL" id="MG882190">
    <property type="protein sequence ID" value="AVN67856.1"/>
    <property type="molecule type" value="Genomic_DNA"/>
</dbReference>
<keyword evidence="6 12" id="KW-0812">Transmembrane</keyword>
<evidence type="ECO:0000256" key="9">
    <source>
        <dbReference type="ARBA" id="ARBA00023065"/>
    </source>
</evidence>
<evidence type="ECO:0000256" key="3">
    <source>
        <dbReference type="ARBA" id="ARBA00011291"/>
    </source>
</evidence>
<evidence type="ECO:0000256" key="2">
    <source>
        <dbReference type="ARBA" id="ARBA00008892"/>
    </source>
</evidence>
<feature type="transmembrane region" description="Helical" evidence="13">
    <location>
        <begin position="12"/>
        <end position="31"/>
    </location>
</feature>
<organism evidence="14">
    <name type="scientific">Therea olegrandjeani</name>
    <dbReference type="NCBI Taxonomy" id="2093451"/>
    <lineage>
        <taxon>Eukaryota</taxon>
        <taxon>Metazoa</taxon>
        <taxon>Ecdysozoa</taxon>
        <taxon>Arthropoda</taxon>
        <taxon>Hexapoda</taxon>
        <taxon>Insecta</taxon>
        <taxon>Pterygota</taxon>
        <taxon>Neoptera</taxon>
        <taxon>Polyneoptera</taxon>
        <taxon>Dictyoptera</taxon>
        <taxon>Blattodea</taxon>
        <taxon>Corydioidea</taxon>
        <taxon>Corydiidae</taxon>
        <taxon>Therea</taxon>
    </lineage>
</organism>
<keyword evidence="11 13" id="KW-0472">Membrane</keyword>
<dbReference type="Pfam" id="PF00895">
    <property type="entry name" value="ATP-synt_8"/>
    <property type="match status" value="1"/>
</dbReference>
<keyword evidence="5 12" id="KW-0138">CF(0)</keyword>
<evidence type="ECO:0000256" key="10">
    <source>
        <dbReference type="ARBA" id="ARBA00023128"/>
    </source>
</evidence>
<evidence type="ECO:0000256" key="11">
    <source>
        <dbReference type="ARBA" id="ARBA00023136"/>
    </source>
</evidence>